<dbReference type="HOGENOM" id="CLU_574820_0_0_0"/>
<dbReference type="RefSeq" id="WP_014266312.1">
    <property type="nucleotide sequence ID" value="NC_016631.1"/>
</dbReference>
<dbReference type="EMBL" id="CP003130">
    <property type="protein sequence ID" value="AEU37435.1"/>
    <property type="molecule type" value="Genomic_DNA"/>
</dbReference>
<evidence type="ECO:0000313" key="2">
    <source>
        <dbReference type="Proteomes" id="UP000007113"/>
    </source>
</evidence>
<name>G8NSE1_GRAMM</name>
<dbReference type="OrthoDB" id="110784at2"/>
<proteinExistence type="predicted"/>
<keyword evidence="2" id="KW-1185">Reference proteome</keyword>
<dbReference type="Proteomes" id="UP000007113">
    <property type="component" value="Chromosome"/>
</dbReference>
<sequence>MQHFESQSGQFTRVAAPLGAVLFLGWLAGCSSSPIPATQAAAPPPGVQTYFAPFVDGLNLAPSTLTYTLYDDPVKGTFSQATYQSVTEPGPQVLSAGNLTIGQRGLRSLDITINSGTPLPPGSPEPGSFAVELAGQAGGLVQMVGQPVQPLVAATQCPSSSTQTYQFLTIPTQAWNSTTDTAYGSVEISSSGSDVTFKNISQYILPPAGKTGAPPQPPAQSSNSLVTGASCGPTFFGNITNVPGTLVVTDPGQNGTVLPAQAQIGIGPSGLLVENNGFGATMTGSLPPLDYENVLGAGTGAVGLPKPSSALDTSTVVGKQYLGFIYSLGASSPAVPRSSNLASFGFPSAPTVSTGCPSVDADASSSILIYGGDFPVNPKTGLPDPGPDNSSNPNYPYGNNDFVIDLGPQDTSNNGLYRQAKVCVGKLYPGNSTGAAYPFQAVAIAGQLGSQYAIFLIGQDPTSTQPWAIYLLSSN</sequence>
<organism evidence="1 2">
    <name type="scientific">Granulicella mallensis (strain ATCC BAA-1857 / DSM 23137 / MP5ACTX8)</name>
    <dbReference type="NCBI Taxonomy" id="682795"/>
    <lineage>
        <taxon>Bacteria</taxon>
        <taxon>Pseudomonadati</taxon>
        <taxon>Acidobacteriota</taxon>
        <taxon>Terriglobia</taxon>
        <taxon>Terriglobales</taxon>
        <taxon>Acidobacteriaceae</taxon>
        <taxon>Granulicella</taxon>
    </lineage>
</organism>
<reference evidence="1 2" key="1">
    <citation type="submission" date="2011-11" db="EMBL/GenBank/DDBJ databases">
        <title>Complete sequence of Granulicella mallensis MP5ACTX8.</title>
        <authorList>
            <consortium name="US DOE Joint Genome Institute"/>
            <person name="Lucas S."/>
            <person name="Copeland A."/>
            <person name="Lapidus A."/>
            <person name="Cheng J.-F."/>
            <person name="Goodwin L."/>
            <person name="Pitluck S."/>
            <person name="Peters L."/>
            <person name="Lu M."/>
            <person name="Detter J.C."/>
            <person name="Han C."/>
            <person name="Tapia R."/>
            <person name="Land M."/>
            <person name="Hauser L."/>
            <person name="Kyrpides N."/>
            <person name="Ivanova N."/>
            <person name="Mikhailova N."/>
            <person name="Pagani I."/>
            <person name="Rawat S."/>
            <person name="Mannisto M."/>
            <person name="Haggblom M."/>
            <person name="Woyke T."/>
        </authorList>
    </citation>
    <scope>NUCLEOTIDE SEQUENCE [LARGE SCALE GENOMIC DNA]</scope>
    <source>
        <strain evidence="2">ATCC BAA-1857 / DSM 23137 / MP5ACTX8</strain>
    </source>
</reference>
<dbReference type="STRING" id="682795.AciX8_3132"/>
<dbReference type="AlphaFoldDB" id="G8NSE1"/>
<dbReference type="KEGG" id="gma:AciX8_3132"/>
<gene>
    <name evidence="1" type="ordered locus">AciX8_3132</name>
</gene>
<evidence type="ECO:0000313" key="1">
    <source>
        <dbReference type="EMBL" id="AEU37435.1"/>
    </source>
</evidence>
<accession>G8NSE1</accession>
<dbReference type="eggNOG" id="COG3317">
    <property type="taxonomic scope" value="Bacteria"/>
</dbReference>
<protein>
    <submittedName>
        <fullName evidence="1">Uncharacterized protein</fullName>
    </submittedName>
</protein>